<dbReference type="RefSeq" id="WP_066520942.1">
    <property type="nucleotide sequence ID" value="NZ_AP017657.1"/>
</dbReference>
<keyword evidence="6" id="KW-0969">Cilium</keyword>
<comment type="similarity">
    <text evidence="2 4">Belongs to the FliE family.</text>
</comment>
<evidence type="ECO:0000313" key="7">
    <source>
        <dbReference type="Proteomes" id="UP000218272"/>
    </source>
</evidence>
<dbReference type="Proteomes" id="UP000218272">
    <property type="component" value="Plasmid pSCLO_3"/>
</dbReference>
<dbReference type="GO" id="GO:0071973">
    <property type="term" value="P:bacterial-type flagellum-dependent cell motility"/>
    <property type="evidence" value="ECO:0007669"/>
    <property type="project" value="InterPro"/>
</dbReference>
<keyword evidence="6" id="KW-0282">Flagellum</keyword>
<dbReference type="InterPro" id="IPR001624">
    <property type="entry name" value="FliE"/>
</dbReference>
<keyword evidence="6" id="KW-0966">Cell projection</keyword>
<sequence length="116" mass="12327">MGIGTADVMALRSAILQRNTALRDVAAPSPATNSPGLEGVSAPKGSFASAFQGALQKVNTLQEQEDVATEAYERGEITDIATVAIIQQRASISFEATLQVRNKLMSAYKDIMNMPV</sequence>
<proteinExistence type="inferred from homology"/>
<evidence type="ECO:0000313" key="6">
    <source>
        <dbReference type="EMBL" id="BAV66704.1"/>
    </source>
</evidence>
<gene>
    <name evidence="4" type="primary">fliE</name>
    <name evidence="6" type="ORF">SCLO_3000370</name>
</gene>
<keyword evidence="6" id="KW-0614">Plasmid</keyword>
<evidence type="ECO:0000256" key="3">
    <source>
        <dbReference type="ARBA" id="ARBA00023143"/>
    </source>
</evidence>
<dbReference type="NCBIfam" id="TIGR00205">
    <property type="entry name" value="fliE"/>
    <property type="match status" value="1"/>
</dbReference>
<keyword evidence="7" id="KW-1185">Reference proteome</keyword>
<organism evidence="6 7">
    <name type="scientific">Sphingobium cloacae</name>
    <dbReference type="NCBI Taxonomy" id="120107"/>
    <lineage>
        <taxon>Bacteria</taxon>
        <taxon>Pseudomonadati</taxon>
        <taxon>Pseudomonadota</taxon>
        <taxon>Alphaproteobacteria</taxon>
        <taxon>Sphingomonadales</taxon>
        <taxon>Sphingomonadaceae</taxon>
        <taxon>Sphingobium</taxon>
    </lineage>
</organism>
<accession>A0A1E1F858</accession>
<reference evidence="6 7" key="1">
    <citation type="submission" date="2016-10" db="EMBL/GenBank/DDBJ databases">
        <title>Complete Genome Sequence of the Nonylphenol-Degrading Bacterium Sphingobium cloacae JCM 10874T.</title>
        <authorList>
            <person name="Ootsuka M."/>
            <person name="Nishizawa T."/>
            <person name="Ohta H."/>
        </authorList>
    </citation>
    <scope>NUCLEOTIDE SEQUENCE [LARGE SCALE GENOMIC DNA]</scope>
    <source>
        <strain evidence="6 7">JCM 10874</strain>
        <plasmid evidence="7">psclo_3 dna</plasmid>
    </source>
</reference>
<dbReference type="PANTHER" id="PTHR34653:SF1">
    <property type="entry name" value="FLAGELLAR HOOK-BASAL BODY COMPLEX PROTEIN FLIE"/>
    <property type="match status" value="1"/>
</dbReference>
<keyword evidence="3 4" id="KW-0975">Bacterial flagellum</keyword>
<dbReference type="PANTHER" id="PTHR34653">
    <property type="match status" value="1"/>
</dbReference>
<evidence type="ECO:0000256" key="4">
    <source>
        <dbReference type="HAMAP-Rule" id="MF_00724"/>
    </source>
</evidence>
<dbReference type="KEGG" id="sclo:SCLO_3000370"/>
<protein>
    <recommendedName>
        <fullName evidence="4 5">Flagellar hook-basal body complex protein FliE</fullName>
    </recommendedName>
</protein>
<evidence type="ECO:0000256" key="5">
    <source>
        <dbReference type="NCBIfam" id="TIGR00205"/>
    </source>
</evidence>
<dbReference type="OrthoDB" id="8909229at2"/>
<dbReference type="HAMAP" id="MF_00724">
    <property type="entry name" value="FliE"/>
    <property type="match status" value="1"/>
</dbReference>
<dbReference type="AlphaFoldDB" id="A0A1E1F858"/>
<comment type="subcellular location">
    <subcellularLocation>
        <location evidence="1 4">Bacterial flagellum basal body</location>
    </subcellularLocation>
</comment>
<dbReference type="GO" id="GO:0009425">
    <property type="term" value="C:bacterial-type flagellum basal body"/>
    <property type="evidence" value="ECO:0007669"/>
    <property type="project" value="UniProtKB-SubCell"/>
</dbReference>
<evidence type="ECO:0000256" key="2">
    <source>
        <dbReference type="ARBA" id="ARBA00009272"/>
    </source>
</evidence>
<dbReference type="PRINTS" id="PR01006">
    <property type="entry name" value="FLGHOOKFLIE"/>
</dbReference>
<geneLocation type="plasmid" evidence="7">
    <name>psclo_3 dna</name>
</geneLocation>
<name>A0A1E1F858_9SPHN</name>
<dbReference type="GO" id="GO:0005198">
    <property type="term" value="F:structural molecule activity"/>
    <property type="evidence" value="ECO:0007669"/>
    <property type="project" value="UniProtKB-UniRule"/>
</dbReference>
<evidence type="ECO:0000256" key="1">
    <source>
        <dbReference type="ARBA" id="ARBA00004117"/>
    </source>
</evidence>
<dbReference type="Pfam" id="PF02049">
    <property type="entry name" value="FliE"/>
    <property type="match status" value="1"/>
</dbReference>
<dbReference type="EMBL" id="AP017657">
    <property type="protein sequence ID" value="BAV66704.1"/>
    <property type="molecule type" value="Genomic_DNA"/>
</dbReference>
<dbReference type="GO" id="GO:0003774">
    <property type="term" value="F:cytoskeletal motor activity"/>
    <property type="evidence" value="ECO:0007669"/>
    <property type="project" value="InterPro"/>
</dbReference>